<feature type="transmembrane region" description="Helical" evidence="6">
    <location>
        <begin position="25"/>
        <end position="47"/>
    </location>
</feature>
<dbReference type="GO" id="GO:0022857">
    <property type="term" value="F:transmembrane transporter activity"/>
    <property type="evidence" value="ECO:0007669"/>
    <property type="project" value="InterPro"/>
</dbReference>
<dbReference type="InterPro" id="IPR011701">
    <property type="entry name" value="MFS"/>
</dbReference>
<dbReference type="EMBL" id="JAAIII010000006">
    <property type="protein sequence ID" value="NMM94824.1"/>
    <property type="molecule type" value="Genomic_DNA"/>
</dbReference>
<proteinExistence type="predicted"/>
<feature type="transmembrane region" description="Helical" evidence="6">
    <location>
        <begin position="54"/>
        <end position="79"/>
    </location>
</feature>
<protein>
    <submittedName>
        <fullName evidence="8">MFS transporter</fullName>
    </submittedName>
</protein>
<feature type="transmembrane region" description="Helical" evidence="6">
    <location>
        <begin position="352"/>
        <end position="373"/>
    </location>
</feature>
<feature type="transmembrane region" description="Helical" evidence="6">
    <location>
        <begin position="187"/>
        <end position="213"/>
    </location>
</feature>
<accession>A0A7Y0ER55</accession>
<evidence type="ECO:0000256" key="6">
    <source>
        <dbReference type="SAM" id="Phobius"/>
    </source>
</evidence>
<dbReference type="AlphaFoldDB" id="A0A7Y0ER55"/>
<comment type="caution">
    <text evidence="8">The sequence shown here is derived from an EMBL/GenBank/DDBJ whole genome shotgun (WGS) entry which is preliminary data.</text>
</comment>
<dbReference type="GO" id="GO:0005886">
    <property type="term" value="C:plasma membrane"/>
    <property type="evidence" value="ECO:0007669"/>
    <property type="project" value="UniProtKB-SubCell"/>
</dbReference>
<dbReference type="InterPro" id="IPR020846">
    <property type="entry name" value="MFS_dom"/>
</dbReference>
<dbReference type="Gene3D" id="1.20.1250.20">
    <property type="entry name" value="MFS general substrate transporter like domains"/>
    <property type="match status" value="1"/>
</dbReference>
<feature type="transmembrane region" description="Helical" evidence="6">
    <location>
        <begin position="146"/>
        <end position="166"/>
    </location>
</feature>
<organism evidence="8 9">
    <name type="scientific">Bifidobacterium oedipodis</name>
    <dbReference type="NCBI Taxonomy" id="2675322"/>
    <lineage>
        <taxon>Bacteria</taxon>
        <taxon>Bacillati</taxon>
        <taxon>Actinomycetota</taxon>
        <taxon>Actinomycetes</taxon>
        <taxon>Bifidobacteriales</taxon>
        <taxon>Bifidobacteriaceae</taxon>
        <taxon>Bifidobacterium</taxon>
    </lineage>
</organism>
<feature type="domain" description="Major facilitator superfamily (MFS) profile" evidence="7">
    <location>
        <begin position="1"/>
        <end position="171"/>
    </location>
</feature>
<feature type="transmembrane region" description="Helical" evidence="6">
    <location>
        <begin position="328"/>
        <end position="346"/>
    </location>
</feature>
<dbReference type="Proteomes" id="UP000532194">
    <property type="component" value="Unassembled WGS sequence"/>
</dbReference>
<evidence type="ECO:0000256" key="5">
    <source>
        <dbReference type="ARBA" id="ARBA00023136"/>
    </source>
</evidence>
<evidence type="ECO:0000256" key="1">
    <source>
        <dbReference type="ARBA" id="ARBA00004651"/>
    </source>
</evidence>
<feature type="transmembrane region" description="Helical" evidence="6">
    <location>
        <begin position="85"/>
        <end position="104"/>
    </location>
</feature>
<dbReference type="PANTHER" id="PTHR23513:SF11">
    <property type="entry name" value="STAPHYLOFERRIN A TRANSPORTER"/>
    <property type="match status" value="1"/>
</dbReference>
<evidence type="ECO:0000313" key="9">
    <source>
        <dbReference type="Proteomes" id="UP000532194"/>
    </source>
</evidence>
<keyword evidence="9" id="KW-1185">Reference proteome</keyword>
<feature type="transmembrane region" description="Helical" evidence="6">
    <location>
        <begin position="261"/>
        <end position="280"/>
    </location>
</feature>
<dbReference type="PROSITE" id="PS50850">
    <property type="entry name" value="MFS"/>
    <property type="match status" value="1"/>
</dbReference>
<keyword evidence="4 6" id="KW-1133">Transmembrane helix</keyword>
<sequence>MALASSMFAVGLVFAGAEQSDGMGLAITLALRTLPTMILAFVGGVFADRWSRKHIAIVSLACVACTYVVDALLIGPYGLGWQVQALSLLAGFASALGAPALYALLPSIVDADDIVHGNGVVRTLRNAGSIIGPLLAAGIANWLSSAALFLCSGAVEAAAALCLLGLRMRDERVDEHDGSEESIGSSLLAIPQVFATYHWLAVGVVFWALFLGVQSGAADVLLPLYVVDGHGKAAWSLMTAVLSLGYITGSIVVLRYGMKRWLLTGSVLWSLLAAVQLVVVALWNNYVVWIIVTFLAGMGLEISGALWGSVLQSRVDQAHMGRVSSIDYALSFGCIPFAYALYGLLVRSSMPVVMAVSAIVMAVAGVCVVPLTLAEDRAVITTGNADLSRQDA</sequence>
<name>A0A7Y0ER55_9BIFI</name>
<evidence type="ECO:0000259" key="7">
    <source>
        <dbReference type="PROSITE" id="PS50850"/>
    </source>
</evidence>
<keyword evidence="2" id="KW-1003">Cell membrane</keyword>
<keyword evidence="3 6" id="KW-0812">Transmembrane</keyword>
<dbReference type="PANTHER" id="PTHR23513">
    <property type="entry name" value="INTEGRAL MEMBRANE EFFLUX PROTEIN-RELATED"/>
    <property type="match status" value="1"/>
</dbReference>
<feature type="transmembrane region" description="Helical" evidence="6">
    <location>
        <begin position="124"/>
        <end position="140"/>
    </location>
</feature>
<evidence type="ECO:0000256" key="4">
    <source>
        <dbReference type="ARBA" id="ARBA00022989"/>
    </source>
</evidence>
<feature type="transmembrane region" description="Helical" evidence="6">
    <location>
        <begin position="286"/>
        <end position="307"/>
    </location>
</feature>
<evidence type="ECO:0000256" key="2">
    <source>
        <dbReference type="ARBA" id="ARBA00022475"/>
    </source>
</evidence>
<evidence type="ECO:0000256" key="3">
    <source>
        <dbReference type="ARBA" id="ARBA00022692"/>
    </source>
</evidence>
<dbReference type="Pfam" id="PF07690">
    <property type="entry name" value="MFS_1"/>
    <property type="match status" value="1"/>
</dbReference>
<evidence type="ECO:0000313" key="8">
    <source>
        <dbReference type="EMBL" id="NMM94824.1"/>
    </source>
</evidence>
<dbReference type="CDD" id="cd06173">
    <property type="entry name" value="MFS_MefA_like"/>
    <property type="match status" value="1"/>
</dbReference>
<comment type="subcellular location">
    <subcellularLocation>
        <location evidence="1">Cell membrane</location>
        <topology evidence="1">Multi-pass membrane protein</topology>
    </subcellularLocation>
</comment>
<feature type="transmembrane region" description="Helical" evidence="6">
    <location>
        <begin position="233"/>
        <end position="254"/>
    </location>
</feature>
<reference evidence="8 9" key="1">
    <citation type="submission" date="2020-02" db="EMBL/GenBank/DDBJ databases">
        <title>Characterization of phylogenetic diversity of novel bifidobacterial species isolated in Czech ZOOs.</title>
        <authorList>
            <person name="Lugli G.A."/>
            <person name="Vera N.B."/>
            <person name="Ventura M."/>
        </authorList>
    </citation>
    <scope>NUCLEOTIDE SEQUENCE [LARGE SCALE GENOMIC DNA]</scope>
    <source>
        <strain evidence="8 9">DSM 109957</strain>
    </source>
</reference>
<gene>
    <name evidence="8" type="ORF">G1C95_2012</name>
</gene>
<dbReference type="InterPro" id="IPR036259">
    <property type="entry name" value="MFS_trans_sf"/>
</dbReference>
<dbReference type="SUPFAM" id="SSF103473">
    <property type="entry name" value="MFS general substrate transporter"/>
    <property type="match status" value="1"/>
</dbReference>
<keyword evidence="5 6" id="KW-0472">Membrane</keyword>